<feature type="transmembrane region" description="Helical" evidence="1">
    <location>
        <begin position="335"/>
        <end position="358"/>
    </location>
</feature>
<feature type="transmembrane region" description="Helical" evidence="1">
    <location>
        <begin position="109"/>
        <end position="130"/>
    </location>
</feature>
<evidence type="ECO:0000313" key="4">
    <source>
        <dbReference type="Proteomes" id="UP000824258"/>
    </source>
</evidence>
<dbReference type="AlphaFoldDB" id="A0A9D1A7J4"/>
<comment type="caution">
    <text evidence="3">The sequence shown here is derived from an EMBL/GenBank/DDBJ whole genome shotgun (WGS) entry which is preliminary data.</text>
</comment>
<feature type="transmembrane region" description="Helical" evidence="1">
    <location>
        <begin position="84"/>
        <end position="102"/>
    </location>
</feature>
<feature type="signal peptide" evidence="2">
    <location>
        <begin position="1"/>
        <end position="20"/>
    </location>
</feature>
<keyword evidence="2" id="KW-0732">Signal</keyword>
<dbReference type="EMBL" id="DVGD01000153">
    <property type="protein sequence ID" value="HIR09751.1"/>
    <property type="molecule type" value="Genomic_DNA"/>
</dbReference>
<dbReference type="Proteomes" id="UP000824258">
    <property type="component" value="Unassembled WGS sequence"/>
</dbReference>
<organism evidence="3 4">
    <name type="scientific">Candidatus Avoscillospira stercoripullorum</name>
    <dbReference type="NCBI Taxonomy" id="2840709"/>
    <lineage>
        <taxon>Bacteria</taxon>
        <taxon>Bacillati</taxon>
        <taxon>Bacillota</taxon>
        <taxon>Clostridia</taxon>
        <taxon>Eubacteriales</taxon>
        <taxon>Oscillospiraceae</taxon>
        <taxon>Oscillospiraceae incertae sedis</taxon>
        <taxon>Candidatus Avoscillospira</taxon>
    </lineage>
</organism>
<keyword evidence="1" id="KW-0812">Transmembrane</keyword>
<keyword evidence="1" id="KW-1133">Transmembrane helix</keyword>
<feature type="transmembrane region" description="Helical" evidence="1">
    <location>
        <begin position="150"/>
        <end position="170"/>
    </location>
</feature>
<evidence type="ECO:0000256" key="2">
    <source>
        <dbReference type="SAM" id="SignalP"/>
    </source>
</evidence>
<dbReference type="Pfam" id="PF09546">
    <property type="entry name" value="Spore_III_AE"/>
    <property type="match status" value="1"/>
</dbReference>
<evidence type="ECO:0000313" key="3">
    <source>
        <dbReference type="EMBL" id="HIR09751.1"/>
    </source>
</evidence>
<name>A0A9D1A7J4_9FIRM</name>
<feature type="chain" id="PRO_5039015639" evidence="2">
    <location>
        <begin position="21"/>
        <end position="363"/>
    </location>
</feature>
<proteinExistence type="predicted"/>
<gene>
    <name evidence="3" type="ORF">IAA70_05040</name>
</gene>
<dbReference type="InterPro" id="IPR014194">
    <property type="entry name" value="Spore_III_AE"/>
</dbReference>
<feature type="transmembrane region" description="Helical" evidence="1">
    <location>
        <begin position="219"/>
        <end position="240"/>
    </location>
</feature>
<evidence type="ECO:0000256" key="1">
    <source>
        <dbReference type="SAM" id="Phobius"/>
    </source>
</evidence>
<accession>A0A9D1A7J4</accession>
<protein>
    <submittedName>
        <fullName evidence="3">Stage III sporulation protein AE</fullName>
    </submittedName>
</protein>
<reference evidence="3" key="1">
    <citation type="submission" date="2020-10" db="EMBL/GenBank/DDBJ databases">
        <authorList>
            <person name="Gilroy R."/>
        </authorList>
    </citation>
    <scope>NUCLEOTIDE SEQUENCE</scope>
    <source>
        <strain evidence="3">ChiHjej9B8-7071</strain>
    </source>
</reference>
<sequence length="363" mass="37843">MRRLILILLVLALLALPAAAMDVTQEQAEQFGLDELERGVPDSAKEWMGELSPDEAVDFPEAVGSIFESVLLESGPIWRTAARLMLRVLLIVVLCQMTMTLTEEQGNRAVALAGALAITACCGSDFSALMGLGREALDEITSFSNLLMPVMAAAAAASGGAVSASGLYTVTALFSNLLIRVCSGVFLPMLYAFLALAMVDAALRQDRLKGLQSLLGWGISTGLKAMMYIYTGFMALTGILSGSADAATLKAAKLTLSSVIPVVGGIISDAAETVLSSAGLLKSTIGTFGMLAVLGAFVTPFLRIGISYLSFKLTAALSAVLGSVHGRLLEGFTSAMGYLLAMTGSATLMSLLACCCFLKVVQP</sequence>
<feature type="transmembrane region" description="Helical" evidence="1">
    <location>
        <begin position="177"/>
        <end position="199"/>
    </location>
</feature>
<feature type="transmembrane region" description="Helical" evidence="1">
    <location>
        <begin position="283"/>
        <end position="302"/>
    </location>
</feature>
<reference evidence="3" key="2">
    <citation type="journal article" date="2021" name="PeerJ">
        <title>Extensive microbial diversity within the chicken gut microbiome revealed by metagenomics and culture.</title>
        <authorList>
            <person name="Gilroy R."/>
            <person name="Ravi A."/>
            <person name="Getino M."/>
            <person name="Pursley I."/>
            <person name="Horton D.L."/>
            <person name="Alikhan N.F."/>
            <person name="Baker D."/>
            <person name="Gharbi K."/>
            <person name="Hall N."/>
            <person name="Watson M."/>
            <person name="Adriaenssens E.M."/>
            <person name="Foster-Nyarko E."/>
            <person name="Jarju S."/>
            <person name="Secka A."/>
            <person name="Antonio M."/>
            <person name="Oren A."/>
            <person name="Chaudhuri R.R."/>
            <person name="La Ragione R."/>
            <person name="Hildebrand F."/>
            <person name="Pallen M.J."/>
        </authorList>
    </citation>
    <scope>NUCLEOTIDE SEQUENCE</scope>
    <source>
        <strain evidence="3">ChiHjej9B8-7071</strain>
    </source>
</reference>
<keyword evidence="1" id="KW-0472">Membrane</keyword>